<sequence>MDPVSIAAAVGPALKTLYSVTTTLYTFITSAKKVGKSLEDLHGEVRGLTRVLEDIEAFPKDTVIAQTSYASSRTDGAWDPIHNAIQDTQRTIKALQKVLDRLGPPSEVTNGFKKAVKQVQLSINSEEISNIKSRVHWHSTILQMGLQTAALAIICRTNDNVLNVINPKIDTILPLVSKVEGLVKQVENLSSQWTTKDDKLPMGFRNPDIAGHTQQLKRTAEAVIASASTVIESQSTIVSGKDRQHPSSASSGELSEESKKCGIEEWITHLTVDHEGLRSESHSASELMPDDSVSSIGLNRRRRSQQTNEAGMPGSTSETGKDPGPPKRMDNRRKTPTKDIFEEKLAHRKPNEKIKSVSSSGRPRSRYSLRTDSNWTSSGPQRGYVLQQEICKRVSGGSHDEL</sequence>
<reference evidence="2 3" key="1">
    <citation type="journal article" date="2020" name="Genomics">
        <title>Complete, high-quality genomes from long-read metagenomic sequencing of two wolf lichen thalli reveals enigmatic genome architecture.</title>
        <authorList>
            <person name="McKenzie S.K."/>
            <person name="Walston R.F."/>
            <person name="Allen J.L."/>
        </authorList>
    </citation>
    <scope>NUCLEOTIDE SEQUENCE [LARGE SCALE GENOMIC DNA]</scope>
    <source>
        <strain evidence="2">WasteWater2</strain>
    </source>
</reference>
<organism evidence="2 3">
    <name type="scientific">Letharia columbiana</name>
    <dbReference type="NCBI Taxonomy" id="112416"/>
    <lineage>
        <taxon>Eukaryota</taxon>
        <taxon>Fungi</taxon>
        <taxon>Dikarya</taxon>
        <taxon>Ascomycota</taxon>
        <taxon>Pezizomycotina</taxon>
        <taxon>Lecanoromycetes</taxon>
        <taxon>OSLEUM clade</taxon>
        <taxon>Lecanoromycetidae</taxon>
        <taxon>Lecanorales</taxon>
        <taxon>Lecanorineae</taxon>
        <taxon>Parmeliaceae</taxon>
        <taxon>Letharia</taxon>
    </lineage>
</organism>
<comment type="caution">
    <text evidence="2">The sequence shown here is derived from an EMBL/GenBank/DDBJ whole genome shotgun (WGS) entry which is preliminary data.</text>
</comment>
<feature type="region of interest" description="Disordered" evidence="1">
    <location>
        <begin position="277"/>
        <end position="386"/>
    </location>
</feature>
<evidence type="ECO:0000313" key="3">
    <source>
        <dbReference type="Proteomes" id="UP000578531"/>
    </source>
</evidence>
<keyword evidence="3" id="KW-1185">Reference proteome</keyword>
<proteinExistence type="predicted"/>
<feature type="compositionally biased region" description="Polar residues" evidence="1">
    <location>
        <begin position="356"/>
        <end position="380"/>
    </location>
</feature>
<dbReference type="GeneID" id="59294568"/>
<accession>A0A8H6CJB8</accession>
<dbReference type="OrthoDB" id="20872at2759"/>
<dbReference type="EMBL" id="JACCJC010000115">
    <property type="protein sequence ID" value="KAF6224593.1"/>
    <property type="molecule type" value="Genomic_DNA"/>
</dbReference>
<name>A0A8H6CJB8_9LECA</name>
<feature type="region of interest" description="Disordered" evidence="1">
    <location>
        <begin position="235"/>
        <end position="259"/>
    </location>
</feature>
<protein>
    <recommendedName>
        <fullName evidence="4">Fungal N-terminal domain-containing protein</fullName>
    </recommendedName>
</protein>
<evidence type="ECO:0008006" key="4">
    <source>
        <dbReference type="Google" id="ProtNLM"/>
    </source>
</evidence>
<feature type="compositionally biased region" description="Polar residues" evidence="1">
    <location>
        <begin position="305"/>
        <end position="318"/>
    </location>
</feature>
<dbReference type="Proteomes" id="UP000578531">
    <property type="component" value="Unassembled WGS sequence"/>
</dbReference>
<gene>
    <name evidence="2" type="ORF">HO173_012936</name>
</gene>
<feature type="compositionally biased region" description="Basic and acidic residues" evidence="1">
    <location>
        <begin position="319"/>
        <end position="355"/>
    </location>
</feature>
<dbReference type="RefSeq" id="XP_037158291.1">
    <property type="nucleotide sequence ID" value="XM_037314765.1"/>
</dbReference>
<evidence type="ECO:0000256" key="1">
    <source>
        <dbReference type="SAM" id="MobiDB-lite"/>
    </source>
</evidence>
<dbReference type="AlphaFoldDB" id="A0A8H6CJB8"/>
<evidence type="ECO:0000313" key="2">
    <source>
        <dbReference type="EMBL" id="KAF6224593.1"/>
    </source>
</evidence>